<dbReference type="InterPro" id="IPR013328">
    <property type="entry name" value="6PGD_dom2"/>
</dbReference>
<sequence>MQETIAIAGSGAIATGFAATAAGHGDVVLWARSDASAARARAAIDKLTSRMEGVDGARVRIVTDLAELAGATAIVEAISEDLEAKAPLLKQLAELSGDDTMLCTTTSSLSVHVLASAAGVPERFVGLHVFNPVTRMELVELAYSDDTTDAIRARARDLCELLGKKAVEVPDIAGFVVNRLLFPYLFSAVDLMETSGLKPEAIDTCMKLGAGHPMGPLALLDYVGLDVSSAIGEAIGVHVPHRIHDLVAIGSLGKKSGKGFYTYD</sequence>
<keyword evidence="3 7" id="KW-0560">Oxidoreductase</keyword>
<evidence type="ECO:0000256" key="4">
    <source>
        <dbReference type="PIRSR" id="PIRSR000105-1"/>
    </source>
</evidence>
<evidence type="ECO:0000256" key="1">
    <source>
        <dbReference type="ARBA" id="ARBA00005086"/>
    </source>
</evidence>
<proteinExistence type="inferred from homology"/>
<dbReference type="GO" id="GO:0006635">
    <property type="term" value="P:fatty acid beta-oxidation"/>
    <property type="evidence" value="ECO:0007669"/>
    <property type="project" value="TreeGrafter"/>
</dbReference>
<name>A0AAU7AZG2_9ACTN</name>
<evidence type="ECO:0000256" key="3">
    <source>
        <dbReference type="ARBA" id="ARBA00023002"/>
    </source>
</evidence>
<dbReference type="InterPro" id="IPR006176">
    <property type="entry name" value="3-OHacyl-CoA_DH_NAD-bd"/>
</dbReference>
<evidence type="ECO:0000259" key="6">
    <source>
        <dbReference type="Pfam" id="PF02737"/>
    </source>
</evidence>
<dbReference type="InterPro" id="IPR022694">
    <property type="entry name" value="3-OHacyl-CoA_DH"/>
</dbReference>
<dbReference type="SUPFAM" id="SSF51735">
    <property type="entry name" value="NAD(P)-binding Rossmann-fold domains"/>
    <property type="match status" value="1"/>
</dbReference>
<feature type="domain" description="3-hydroxyacyl-CoA dehydrogenase C-terminal" evidence="5">
    <location>
        <begin position="174"/>
        <end position="263"/>
    </location>
</feature>
<dbReference type="PROSITE" id="PS00067">
    <property type="entry name" value="3HCDH"/>
    <property type="match status" value="1"/>
</dbReference>
<feature type="site" description="Important for catalytic activity" evidence="4">
    <location>
        <position position="128"/>
    </location>
</feature>
<reference evidence="7" key="1">
    <citation type="submission" date="2022-12" db="EMBL/GenBank/DDBJ databases">
        <title>Paraconexibacter alkalitolerans sp. nov. and Baekduia alba sp. nov., isolated from soil and emended description of the genera Paraconexibacter (Chun et al., 2020) and Baekduia (An et al., 2020).</title>
        <authorList>
            <person name="Vieira S."/>
            <person name="Huber K.J."/>
            <person name="Geppert A."/>
            <person name="Wolf J."/>
            <person name="Neumann-Schaal M."/>
            <person name="Muesken M."/>
            <person name="Overmann J."/>
        </authorList>
    </citation>
    <scope>NUCLEOTIDE SEQUENCE</scope>
    <source>
        <strain evidence="7">AEG42_29</strain>
    </source>
</reference>
<evidence type="ECO:0000313" key="7">
    <source>
        <dbReference type="EMBL" id="XAY07035.1"/>
    </source>
</evidence>
<dbReference type="GO" id="GO:0070403">
    <property type="term" value="F:NAD+ binding"/>
    <property type="evidence" value="ECO:0007669"/>
    <property type="project" value="InterPro"/>
</dbReference>
<comment type="similarity">
    <text evidence="2">Belongs to the 3-hydroxyacyl-CoA dehydrogenase family.</text>
</comment>
<dbReference type="InterPro" id="IPR006180">
    <property type="entry name" value="3-OHacyl-CoA_DH_CS"/>
</dbReference>
<dbReference type="InterPro" id="IPR008927">
    <property type="entry name" value="6-PGluconate_DH-like_C_sf"/>
</dbReference>
<dbReference type="Gene3D" id="3.40.50.720">
    <property type="entry name" value="NAD(P)-binding Rossmann-like Domain"/>
    <property type="match status" value="1"/>
</dbReference>
<dbReference type="PIRSF" id="PIRSF000105">
    <property type="entry name" value="HCDH"/>
    <property type="match status" value="1"/>
</dbReference>
<dbReference type="AlphaFoldDB" id="A0AAU7AZG2"/>
<dbReference type="InterPro" id="IPR036291">
    <property type="entry name" value="NAD(P)-bd_dom_sf"/>
</dbReference>
<evidence type="ECO:0000256" key="2">
    <source>
        <dbReference type="ARBA" id="ARBA00009463"/>
    </source>
</evidence>
<dbReference type="EC" id="1.1.1.157" evidence="7"/>
<dbReference type="PANTHER" id="PTHR48075:SF9">
    <property type="entry name" value="3-HYDROXYBUTYRYL-COA DEHYDROGENASE"/>
    <property type="match status" value="1"/>
</dbReference>
<evidence type="ECO:0000259" key="5">
    <source>
        <dbReference type="Pfam" id="PF00725"/>
    </source>
</evidence>
<dbReference type="PANTHER" id="PTHR48075">
    <property type="entry name" value="3-HYDROXYACYL-COA DEHYDROGENASE FAMILY PROTEIN"/>
    <property type="match status" value="1"/>
</dbReference>
<protein>
    <submittedName>
        <fullName evidence="7">3-hydroxybutyryl-CoA dehydrogenase</fullName>
        <ecNumber evidence="7">1.1.1.157</ecNumber>
    </submittedName>
</protein>
<accession>A0AAU7AZG2</accession>
<dbReference type="Gene3D" id="1.10.1040.10">
    <property type="entry name" value="N-(1-d-carboxylethyl)-l-norvaline Dehydrogenase, domain 2"/>
    <property type="match status" value="1"/>
</dbReference>
<comment type="pathway">
    <text evidence="1">Lipid metabolism; butanoate metabolism.</text>
</comment>
<dbReference type="EMBL" id="CP114014">
    <property type="protein sequence ID" value="XAY07035.1"/>
    <property type="molecule type" value="Genomic_DNA"/>
</dbReference>
<dbReference type="GO" id="GO:0008691">
    <property type="term" value="F:3-hydroxybutyryl-CoA dehydrogenase activity"/>
    <property type="evidence" value="ECO:0007669"/>
    <property type="project" value="UniProtKB-EC"/>
</dbReference>
<dbReference type="Pfam" id="PF00725">
    <property type="entry name" value="3HCDH"/>
    <property type="match status" value="1"/>
</dbReference>
<dbReference type="InterPro" id="IPR006108">
    <property type="entry name" value="3HC_DH_C"/>
</dbReference>
<gene>
    <name evidence="7" type="primary">mmgB</name>
    <name evidence="7" type="ORF">DSM112329_03913</name>
</gene>
<organism evidence="7">
    <name type="scientific">Paraconexibacter sp. AEG42_29</name>
    <dbReference type="NCBI Taxonomy" id="2997339"/>
    <lineage>
        <taxon>Bacteria</taxon>
        <taxon>Bacillati</taxon>
        <taxon>Actinomycetota</taxon>
        <taxon>Thermoleophilia</taxon>
        <taxon>Solirubrobacterales</taxon>
        <taxon>Paraconexibacteraceae</taxon>
        <taxon>Paraconexibacter</taxon>
    </lineage>
</organism>
<dbReference type="Pfam" id="PF02737">
    <property type="entry name" value="3HCDH_N"/>
    <property type="match status" value="1"/>
</dbReference>
<dbReference type="KEGG" id="parq:DSM112329_03913"/>
<feature type="domain" description="3-hydroxyacyl-CoA dehydrogenase NAD binding" evidence="6">
    <location>
        <begin position="4"/>
        <end position="171"/>
    </location>
</feature>
<dbReference type="SUPFAM" id="SSF48179">
    <property type="entry name" value="6-phosphogluconate dehydrogenase C-terminal domain-like"/>
    <property type="match status" value="1"/>
</dbReference>
<dbReference type="RefSeq" id="WP_354698247.1">
    <property type="nucleotide sequence ID" value="NZ_CP114014.1"/>
</dbReference>